<feature type="compositionally biased region" description="Basic and acidic residues" evidence="1">
    <location>
        <begin position="58"/>
        <end position="67"/>
    </location>
</feature>
<evidence type="ECO:0000256" key="1">
    <source>
        <dbReference type="SAM" id="MobiDB-lite"/>
    </source>
</evidence>
<dbReference type="GO" id="GO:0051607">
    <property type="term" value="P:defense response to virus"/>
    <property type="evidence" value="ECO:0007669"/>
    <property type="project" value="InterPro"/>
</dbReference>
<dbReference type="EMBL" id="JAJJMB010015809">
    <property type="protein sequence ID" value="KAI3851869.1"/>
    <property type="molecule type" value="Genomic_DNA"/>
</dbReference>
<keyword evidence="4" id="KW-1185">Reference proteome</keyword>
<dbReference type="Gene3D" id="3.30.70.2890">
    <property type="entry name" value="XS domain"/>
    <property type="match status" value="1"/>
</dbReference>
<protein>
    <recommendedName>
        <fullName evidence="2">XS domain-containing protein</fullName>
    </recommendedName>
</protein>
<dbReference type="PANTHER" id="PTHR46602:SF1">
    <property type="entry name" value="PROTEIN SUPPRESSOR OF GENE SILENCING 3"/>
    <property type="match status" value="1"/>
</dbReference>
<evidence type="ECO:0000313" key="3">
    <source>
        <dbReference type="EMBL" id="KAI3851869.1"/>
    </source>
</evidence>
<accession>A0AAD4S0S3</accession>
<dbReference type="InterPro" id="IPR038588">
    <property type="entry name" value="XS_domain_sf"/>
</dbReference>
<organism evidence="3 4">
    <name type="scientific">Papaver atlanticum</name>
    <dbReference type="NCBI Taxonomy" id="357466"/>
    <lineage>
        <taxon>Eukaryota</taxon>
        <taxon>Viridiplantae</taxon>
        <taxon>Streptophyta</taxon>
        <taxon>Embryophyta</taxon>
        <taxon>Tracheophyta</taxon>
        <taxon>Spermatophyta</taxon>
        <taxon>Magnoliopsida</taxon>
        <taxon>Ranunculales</taxon>
        <taxon>Papaveraceae</taxon>
        <taxon>Papaveroideae</taxon>
        <taxon>Papaver</taxon>
    </lineage>
</organism>
<feature type="region of interest" description="Disordered" evidence="1">
    <location>
        <begin position="58"/>
        <end position="79"/>
    </location>
</feature>
<proteinExistence type="predicted"/>
<dbReference type="AlphaFoldDB" id="A0AAD4S0S3"/>
<evidence type="ECO:0000313" key="4">
    <source>
        <dbReference type="Proteomes" id="UP001202328"/>
    </source>
</evidence>
<reference evidence="3" key="1">
    <citation type="submission" date="2022-04" db="EMBL/GenBank/DDBJ databases">
        <title>A functionally conserved STORR gene fusion in Papaver species that diverged 16.8 million years ago.</title>
        <authorList>
            <person name="Catania T."/>
        </authorList>
    </citation>
    <scope>NUCLEOTIDE SEQUENCE</scope>
    <source>
        <strain evidence="3">S-188037</strain>
    </source>
</reference>
<dbReference type="Pfam" id="PF03468">
    <property type="entry name" value="XS"/>
    <property type="match status" value="1"/>
</dbReference>
<dbReference type="InterPro" id="IPR044287">
    <property type="entry name" value="SGS3"/>
</dbReference>
<comment type="caution">
    <text evidence="3">The sequence shown here is derived from an EMBL/GenBank/DDBJ whole genome shotgun (WGS) entry which is preliminary data.</text>
</comment>
<dbReference type="PANTHER" id="PTHR46602">
    <property type="entry name" value="PROTEIN SUPPRESSOR OF GENE SILENCING 3"/>
    <property type="match status" value="1"/>
</dbReference>
<feature type="domain" description="XS" evidence="2">
    <location>
        <begin position="2"/>
        <end position="56"/>
    </location>
</feature>
<dbReference type="InterPro" id="IPR005380">
    <property type="entry name" value="XS_domain"/>
</dbReference>
<gene>
    <name evidence="3" type="ORF">MKW98_019868</name>
</gene>
<dbReference type="Proteomes" id="UP001202328">
    <property type="component" value="Unassembled WGS sequence"/>
</dbReference>
<dbReference type="GO" id="GO:0031047">
    <property type="term" value="P:regulatory ncRNA-mediated gene silencing"/>
    <property type="evidence" value="ECO:0007669"/>
    <property type="project" value="InterPro"/>
</dbReference>
<sequence length="79" mass="9224">MSFLIFEGAPTGYVEAERLHNHFIKEGRDKDARWTPFDERGISKLYGFIASKKDMDSFNHHSKDRSTRTIFQGSDRDDL</sequence>
<name>A0AAD4S0S3_9MAGN</name>
<evidence type="ECO:0000259" key="2">
    <source>
        <dbReference type="Pfam" id="PF03468"/>
    </source>
</evidence>